<dbReference type="EnsemblPlants" id="Kaladp0053s0050.1.v1.1">
    <property type="protein sequence ID" value="Kaladp0053s0050.1.v1.1"/>
    <property type="gene ID" value="Kaladp0053s0050.v1.1"/>
</dbReference>
<name>A0A7N0ZZ40_KALFE</name>
<dbReference type="AlphaFoldDB" id="A0A7N0ZZ40"/>
<dbReference type="Gramene" id="Kaladp0053s0050.1.v1.1">
    <property type="protein sequence ID" value="Kaladp0053s0050.1.v1.1"/>
    <property type="gene ID" value="Kaladp0053s0050.v1.1"/>
</dbReference>
<feature type="compositionally biased region" description="Polar residues" evidence="1">
    <location>
        <begin position="61"/>
        <end position="82"/>
    </location>
</feature>
<dbReference type="Proteomes" id="UP000594263">
    <property type="component" value="Unplaced"/>
</dbReference>
<evidence type="ECO:0000256" key="1">
    <source>
        <dbReference type="SAM" id="MobiDB-lite"/>
    </source>
</evidence>
<proteinExistence type="predicted"/>
<sequence>MYVSPKLCSLYFYTRQTKLVTSLLLRFESHHSLKTYLPVHSTQLWPAFAHFSSHQKHSRSHTSTATLKPSCASSTGIPSLNDKQTHRFY</sequence>
<accession>A0A7N0ZZ40</accession>
<protein>
    <submittedName>
        <fullName evidence="2">Uncharacterized protein</fullName>
    </submittedName>
</protein>
<reference evidence="2" key="1">
    <citation type="submission" date="2021-01" db="UniProtKB">
        <authorList>
            <consortium name="EnsemblPlants"/>
        </authorList>
    </citation>
    <scope>IDENTIFICATION</scope>
</reference>
<evidence type="ECO:0000313" key="3">
    <source>
        <dbReference type="Proteomes" id="UP000594263"/>
    </source>
</evidence>
<evidence type="ECO:0000313" key="2">
    <source>
        <dbReference type="EnsemblPlants" id="Kaladp0053s0050.1.v1.1"/>
    </source>
</evidence>
<feature type="region of interest" description="Disordered" evidence="1">
    <location>
        <begin position="59"/>
        <end position="89"/>
    </location>
</feature>
<keyword evidence="3" id="KW-1185">Reference proteome</keyword>
<organism evidence="2 3">
    <name type="scientific">Kalanchoe fedtschenkoi</name>
    <name type="common">Lavender scallops</name>
    <name type="synonym">South American air plant</name>
    <dbReference type="NCBI Taxonomy" id="63787"/>
    <lineage>
        <taxon>Eukaryota</taxon>
        <taxon>Viridiplantae</taxon>
        <taxon>Streptophyta</taxon>
        <taxon>Embryophyta</taxon>
        <taxon>Tracheophyta</taxon>
        <taxon>Spermatophyta</taxon>
        <taxon>Magnoliopsida</taxon>
        <taxon>eudicotyledons</taxon>
        <taxon>Gunneridae</taxon>
        <taxon>Pentapetalae</taxon>
        <taxon>Saxifragales</taxon>
        <taxon>Crassulaceae</taxon>
        <taxon>Kalanchoe</taxon>
    </lineage>
</organism>